<dbReference type="AlphaFoldDB" id="A0A315XZP0"/>
<dbReference type="Pfam" id="PF00440">
    <property type="entry name" value="TetR_N"/>
    <property type="match status" value="1"/>
</dbReference>
<dbReference type="STRING" id="1265.SAMN02910280_1420"/>
<name>A0A315XZP0_RUMFL</name>
<dbReference type="SUPFAM" id="SSF46689">
    <property type="entry name" value="Homeodomain-like"/>
    <property type="match status" value="1"/>
</dbReference>
<evidence type="ECO:0000256" key="2">
    <source>
        <dbReference type="PROSITE-ProRule" id="PRU00335"/>
    </source>
</evidence>
<evidence type="ECO:0000313" key="5">
    <source>
        <dbReference type="Proteomes" id="UP000245720"/>
    </source>
</evidence>
<dbReference type="PANTHER" id="PTHR43479">
    <property type="entry name" value="ACREF/ENVCD OPERON REPRESSOR-RELATED"/>
    <property type="match status" value="1"/>
</dbReference>
<feature type="DNA-binding region" description="H-T-H motif" evidence="2">
    <location>
        <begin position="32"/>
        <end position="51"/>
    </location>
</feature>
<gene>
    <name evidence="4" type="ORF">IE37_01162</name>
</gene>
<evidence type="ECO:0000313" key="4">
    <source>
        <dbReference type="EMBL" id="PWJ13361.1"/>
    </source>
</evidence>
<dbReference type="RefSeq" id="WP_109726003.1">
    <property type="nucleotide sequence ID" value="NZ_QGDI01000004.1"/>
</dbReference>
<evidence type="ECO:0000256" key="1">
    <source>
        <dbReference type="ARBA" id="ARBA00023125"/>
    </source>
</evidence>
<evidence type="ECO:0000259" key="3">
    <source>
        <dbReference type="PROSITE" id="PS50977"/>
    </source>
</evidence>
<feature type="domain" description="HTH tetR-type" evidence="3">
    <location>
        <begin position="9"/>
        <end position="69"/>
    </location>
</feature>
<dbReference type="InterPro" id="IPR001647">
    <property type="entry name" value="HTH_TetR"/>
</dbReference>
<reference evidence="4 5" key="1">
    <citation type="submission" date="2018-05" db="EMBL/GenBank/DDBJ databases">
        <title>The Hungate 1000. A catalogue of reference genomes from the rumen microbiome.</title>
        <authorList>
            <person name="Kelly W."/>
        </authorList>
    </citation>
    <scope>NUCLEOTIDE SEQUENCE [LARGE SCALE GENOMIC DNA]</scope>
    <source>
        <strain evidence="4 5">SAb67</strain>
    </source>
</reference>
<protein>
    <submittedName>
        <fullName evidence="4">TetR family transcriptional regulator</fullName>
    </submittedName>
</protein>
<keyword evidence="1 2" id="KW-0238">DNA-binding</keyword>
<sequence length="204" mass="23492">MGKVDLNKKLKENSLLKTAFDFFTTKGFSKTSITDIVNKAGVAKGTFYLYFKDKYDIRNKLVSHKSSQLFKTALRELGDTINDLPFEERLIRIIDNIINQLNNNQSLLTFISKNLSWGIFKNAITTPVSEDDINFSEVYYQMLSEAPNGFRDPEIMLFMIIELVSSTCYSAILYKEPCSLVELKPYLYNSIRLIISQHEKKAKN</sequence>
<dbReference type="PRINTS" id="PR00455">
    <property type="entry name" value="HTHTETR"/>
</dbReference>
<dbReference type="PROSITE" id="PS50977">
    <property type="entry name" value="HTH_TETR_2"/>
    <property type="match status" value="1"/>
</dbReference>
<dbReference type="OrthoDB" id="9812484at2"/>
<dbReference type="PANTHER" id="PTHR43479:SF11">
    <property type="entry name" value="ACREF_ENVCD OPERON REPRESSOR-RELATED"/>
    <property type="match status" value="1"/>
</dbReference>
<accession>A0A315XZP0</accession>
<dbReference type="InterPro" id="IPR009057">
    <property type="entry name" value="Homeodomain-like_sf"/>
</dbReference>
<dbReference type="InterPro" id="IPR023772">
    <property type="entry name" value="DNA-bd_HTH_TetR-type_CS"/>
</dbReference>
<proteinExistence type="predicted"/>
<dbReference type="EMBL" id="QGDI01000004">
    <property type="protein sequence ID" value="PWJ13361.1"/>
    <property type="molecule type" value="Genomic_DNA"/>
</dbReference>
<dbReference type="Gene3D" id="1.10.357.10">
    <property type="entry name" value="Tetracycline Repressor, domain 2"/>
    <property type="match status" value="1"/>
</dbReference>
<dbReference type="Proteomes" id="UP000245720">
    <property type="component" value="Unassembled WGS sequence"/>
</dbReference>
<organism evidence="4 5">
    <name type="scientific">Ruminococcus flavefaciens</name>
    <dbReference type="NCBI Taxonomy" id="1265"/>
    <lineage>
        <taxon>Bacteria</taxon>
        <taxon>Bacillati</taxon>
        <taxon>Bacillota</taxon>
        <taxon>Clostridia</taxon>
        <taxon>Eubacteriales</taxon>
        <taxon>Oscillospiraceae</taxon>
        <taxon>Ruminococcus</taxon>
    </lineage>
</organism>
<comment type="caution">
    <text evidence="4">The sequence shown here is derived from an EMBL/GenBank/DDBJ whole genome shotgun (WGS) entry which is preliminary data.</text>
</comment>
<dbReference type="PROSITE" id="PS01081">
    <property type="entry name" value="HTH_TETR_1"/>
    <property type="match status" value="1"/>
</dbReference>
<dbReference type="GO" id="GO:0003677">
    <property type="term" value="F:DNA binding"/>
    <property type="evidence" value="ECO:0007669"/>
    <property type="project" value="UniProtKB-UniRule"/>
</dbReference>
<dbReference type="InterPro" id="IPR050624">
    <property type="entry name" value="HTH-type_Tx_Regulator"/>
</dbReference>